<dbReference type="InterPro" id="IPR043502">
    <property type="entry name" value="DNA/RNA_pol_sf"/>
</dbReference>
<feature type="binding site" evidence="9">
    <location>
        <position position="257"/>
    </location>
    <ligand>
        <name>Mg(2+)</name>
        <dbReference type="ChEBI" id="CHEBI:18420"/>
        <label>2</label>
    </ligand>
</feature>
<evidence type="ECO:0000256" key="7">
    <source>
        <dbReference type="ARBA" id="ARBA00030248"/>
    </source>
</evidence>
<dbReference type="EMBL" id="BK013760">
    <property type="protein sequence ID" value="DAD51230.1"/>
    <property type="molecule type" value="Genomic_RNA"/>
</dbReference>
<feature type="domain" description="RdRp catalytic" evidence="10">
    <location>
        <begin position="242"/>
        <end position="400"/>
    </location>
</feature>
<organism evidence="11 12">
    <name type="scientific">ssRNA phage SRR7976356_4</name>
    <dbReference type="NCBI Taxonomy" id="2786735"/>
    <lineage>
        <taxon>Viruses</taxon>
        <taxon>Riboviria</taxon>
        <taxon>Orthornavirae</taxon>
        <taxon>Lenarviricota</taxon>
        <taxon>Leviviricetes</taxon>
        <taxon>Norzivirales</taxon>
        <taxon>Atkinsviridae</taxon>
        <taxon>Gohshovirus</taxon>
        <taxon>Gohshovirus asiadaptatum</taxon>
    </lineage>
</organism>
<evidence type="ECO:0000256" key="4">
    <source>
        <dbReference type="ARBA" id="ARBA00022695"/>
    </source>
</evidence>
<evidence type="ECO:0000256" key="5">
    <source>
        <dbReference type="ARBA" id="ARBA00022741"/>
    </source>
</evidence>
<dbReference type="Pfam" id="PF03431">
    <property type="entry name" value="RNA_replicase_B"/>
    <property type="match status" value="2"/>
</dbReference>
<comment type="cofactor">
    <cofactor evidence="9">
        <name>Mg(2+)</name>
        <dbReference type="ChEBI" id="CHEBI:18420"/>
    </cofactor>
    <text evidence="9">Binds 2 Mg(2+) per subunit.</text>
</comment>
<dbReference type="InterPro" id="IPR005093">
    <property type="entry name" value="RNArep_beta"/>
</dbReference>
<dbReference type="PROSITE" id="PS50522">
    <property type="entry name" value="RDRP_PHAGE"/>
    <property type="match status" value="1"/>
</dbReference>
<keyword evidence="9" id="KW-0460">Magnesium</keyword>
<dbReference type="GeneID" id="80396928"/>
<evidence type="ECO:0000313" key="12">
    <source>
        <dbReference type="Proteomes" id="UP000676620"/>
    </source>
</evidence>
<keyword evidence="12" id="KW-1185">Reference proteome</keyword>
<dbReference type="KEGG" id="vg:80396928"/>
<sequence>MSSDKAFVLYNLLCEDLAVADRLAVSSLPLNSNCETQIVAINQLRTSFLKKYVANENDDAETRAIEAFLASNELCSQWVDPAKRADVDELDATLWGEFLNVTHSFFKPNGDDLLSLTEIVDGLKPGPGASVGARGDSMYQKLFSSPLTTQDPALYSWYRAMCKRSPIHYAAELCRVAKYGAYTLTEGNALQTVDKNTEIRRVICTEPSLEMLFQQAIGGLFAKRLESYFGLSLSEQPDNNRELARRGSITHELCTLDLKEASNSVSLGLCSATIPKYTLGWMLQTRSRITKLPDGSHVDLQMMSSMGNAFTFPLQTALFASMIKACFKVAGMRFRRSEAAVFRSIKATTSGLCDTRRMRRVDWAVFGDDLIVPKSIVGLLTRLLRLAGFRLNLDKSFVDGDFRESCGHDYYRGVNVRGVYLKSLRTRQDYVSIYNRLIAWGCNHGVDLPSVEAFFASLDWWKSAPRVPPYEAVDAGIFVAAPPILSRRSNRLQAVVYDRWAPVIPALDLQALVDDYANGTAVKRPEGVMVNAELYGGLKIKSFISNHAGAAMTVIAGHAVDGRIPLRLPRGVRTQYRKVRAASSGWNRQPEASLFTYAGFLAFLNR</sequence>
<comment type="catalytic activity">
    <reaction evidence="8">
        <text>RNA(n) + a ribonucleoside 5'-triphosphate = RNA(n+1) + diphosphate</text>
        <dbReference type="Rhea" id="RHEA:21248"/>
        <dbReference type="Rhea" id="RHEA-COMP:14527"/>
        <dbReference type="Rhea" id="RHEA-COMP:17342"/>
        <dbReference type="ChEBI" id="CHEBI:33019"/>
        <dbReference type="ChEBI" id="CHEBI:61557"/>
        <dbReference type="ChEBI" id="CHEBI:140395"/>
        <dbReference type="EC" id="2.7.7.48"/>
    </reaction>
</comment>
<gene>
    <name evidence="11" type="primary">SRR7976356_4_3</name>
</gene>
<dbReference type="SUPFAM" id="SSF56672">
    <property type="entry name" value="DNA/RNA polymerases"/>
    <property type="match status" value="1"/>
</dbReference>
<evidence type="ECO:0000256" key="8">
    <source>
        <dbReference type="ARBA" id="ARBA00048744"/>
    </source>
</evidence>
<evidence type="ECO:0000256" key="6">
    <source>
        <dbReference type="ARBA" id="ARBA00022953"/>
    </source>
</evidence>
<dbReference type="InterPro" id="IPR007096">
    <property type="entry name" value="RNA-dir_Rpol_cat_phage"/>
</dbReference>
<feature type="binding site" evidence="9">
    <location>
        <position position="369"/>
    </location>
    <ligand>
        <name>Mg(2+)</name>
        <dbReference type="ChEBI" id="CHEBI:18420"/>
        <label>2</label>
    </ligand>
</feature>
<keyword evidence="5" id="KW-0547">Nucleotide-binding</keyword>
<evidence type="ECO:0000256" key="1">
    <source>
        <dbReference type="ARBA" id="ARBA00012494"/>
    </source>
</evidence>
<keyword evidence="2 11" id="KW-0696">RNA-directed RNA polymerase</keyword>
<dbReference type="Proteomes" id="UP000676620">
    <property type="component" value="Segment"/>
</dbReference>
<dbReference type="EC" id="2.7.7.48" evidence="1"/>
<evidence type="ECO:0000259" key="10">
    <source>
        <dbReference type="PROSITE" id="PS50522"/>
    </source>
</evidence>
<dbReference type="GO" id="GO:0039694">
    <property type="term" value="P:viral RNA genome replication"/>
    <property type="evidence" value="ECO:0007669"/>
    <property type="project" value="InterPro"/>
</dbReference>
<name>A0A8S5KZU5_9VIRU</name>
<dbReference type="GO" id="GO:0046872">
    <property type="term" value="F:metal ion binding"/>
    <property type="evidence" value="ECO:0007669"/>
    <property type="project" value="UniProtKB-KW"/>
</dbReference>
<evidence type="ECO:0000256" key="9">
    <source>
        <dbReference type="PIRSR" id="PIRSR605093-1"/>
    </source>
</evidence>
<keyword evidence="9" id="KW-0479">Metal-binding</keyword>
<evidence type="ECO:0000256" key="2">
    <source>
        <dbReference type="ARBA" id="ARBA00022484"/>
    </source>
</evidence>
<evidence type="ECO:0000256" key="3">
    <source>
        <dbReference type="ARBA" id="ARBA00022679"/>
    </source>
</evidence>
<proteinExistence type="predicted"/>
<evidence type="ECO:0000313" key="11">
    <source>
        <dbReference type="EMBL" id="DAD51230.1"/>
    </source>
</evidence>
<accession>A0A8S5KZU5</accession>
<reference evidence="11" key="1">
    <citation type="submission" date="2020-09" db="EMBL/GenBank/DDBJ databases">
        <title>Leviviricetes taxonomy.</title>
        <authorList>
            <person name="Stockdale S.R."/>
            <person name="Callanan J."/>
            <person name="Adriaenssens E.M."/>
            <person name="Kuhn J.H."/>
            <person name="Rumnieks J."/>
            <person name="Shkoporov A."/>
            <person name="Draper L.A."/>
            <person name="Ross P."/>
            <person name="Hill C."/>
        </authorList>
    </citation>
    <scope>NUCLEOTIDE SEQUENCE</scope>
</reference>
<protein>
    <recommendedName>
        <fullName evidence="1">RNA-directed RNA polymerase</fullName>
        <ecNumber evidence="1">2.7.7.48</ecNumber>
    </recommendedName>
    <alternativeName>
        <fullName evidence="7">RNA replicase beta chain</fullName>
    </alternativeName>
</protein>
<dbReference type="RefSeq" id="YP_010768748.1">
    <property type="nucleotide sequence ID" value="NC_073780.1"/>
</dbReference>
<keyword evidence="4" id="KW-0548">Nucleotidyltransferase</keyword>
<keyword evidence="3" id="KW-0808">Transferase</keyword>
<keyword evidence="6" id="KW-0693">Viral RNA replication</keyword>
<dbReference type="GO" id="GO:0000166">
    <property type="term" value="F:nucleotide binding"/>
    <property type="evidence" value="ECO:0007669"/>
    <property type="project" value="UniProtKB-KW"/>
</dbReference>
<dbReference type="GO" id="GO:0003968">
    <property type="term" value="F:RNA-directed RNA polymerase activity"/>
    <property type="evidence" value="ECO:0007669"/>
    <property type="project" value="UniProtKB-KW"/>
</dbReference>
<feature type="binding site" evidence="9">
    <location>
        <position position="368"/>
    </location>
    <ligand>
        <name>Mg(2+)</name>
        <dbReference type="ChEBI" id="CHEBI:18420"/>
        <label>2</label>
    </ligand>
</feature>